<comment type="cofactor">
    <cofactor evidence="1">
        <name>[4Fe-4S] cluster</name>
        <dbReference type="ChEBI" id="CHEBI:49883"/>
    </cofactor>
</comment>
<dbReference type="Gene3D" id="3.20.20.70">
    <property type="entry name" value="Aldolase class I"/>
    <property type="match status" value="1"/>
</dbReference>
<dbReference type="NCBIfam" id="TIGR03942">
    <property type="entry name" value="sulfatase_rSAM"/>
    <property type="match status" value="1"/>
</dbReference>
<evidence type="ECO:0000313" key="10">
    <source>
        <dbReference type="Proteomes" id="UP000001317"/>
    </source>
</evidence>
<comment type="similarity">
    <text evidence="7">Belongs to the radical SAM superfamily. Anaerobic sulfatase-maturating enzyme family.</text>
</comment>
<evidence type="ECO:0000256" key="3">
    <source>
        <dbReference type="ARBA" id="ARBA00022691"/>
    </source>
</evidence>
<dbReference type="SFLD" id="SFLDF00285">
    <property type="entry name" value="anaerobic_Ser-type_sulfatase-m"/>
    <property type="match status" value="1"/>
</dbReference>
<dbReference type="CDD" id="cd21120">
    <property type="entry name" value="SPASM_anSME"/>
    <property type="match status" value="1"/>
</dbReference>
<dbReference type="InterPro" id="IPR013785">
    <property type="entry name" value="Aldolase_TIM"/>
</dbReference>
<dbReference type="InterPro" id="IPR023885">
    <property type="entry name" value="4Fe4S-binding_SPASM_dom"/>
</dbReference>
<dbReference type="SFLD" id="SFLDS00029">
    <property type="entry name" value="Radical_SAM"/>
    <property type="match status" value="1"/>
</dbReference>
<evidence type="ECO:0000256" key="1">
    <source>
        <dbReference type="ARBA" id="ARBA00001966"/>
    </source>
</evidence>
<dbReference type="AlphaFoldDB" id="B0TRN4"/>
<keyword evidence="6" id="KW-0411">Iron-sulfur</keyword>
<dbReference type="InterPro" id="IPR058240">
    <property type="entry name" value="rSAM_sf"/>
</dbReference>
<feature type="domain" description="Radical SAM core" evidence="8">
    <location>
        <begin position="5"/>
        <end position="244"/>
    </location>
</feature>
<dbReference type="KEGG" id="shl:Shal_1887"/>
<reference evidence="9" key="1">
    <citation type="submission" date="2008-01" db="EMBL/GenBank/DDBJ databases">
        <title>Complete sequence of Shewanella halifaxensis HAW-EB4.</title>
        <authorList>
            <consortium name="US DOE Joint Genome Institute"/>
            <person name="Copeland A."/>
            <person name="Lucas S."/>
            <person name="Lapidus A."/>
            <person name="Glavina del Rio T."/>
            <person name="Dalin E."/>
            <person name="Tice H."/>
            <person name="Bruce D."/>
            <person name="Goodwin L."/>
            <person name="Pitluck S."/>
            <person name="Sims D."/>
            <person name="Brettin T."/>
            <person name="Detter J.C."/>
            <person name="Han C."/>
            <person name="Kuske C.R."/>
            <person name="Schmutz J."/>
            <person name="Larimer F."/>
            <person name="Land M."/>
            <person name="Hauser L."/>
            <person name="Kyrpides N."/>
            <person name="Kim E."/>
            <person name="Zhao J.-S."/>
            <person name="Richardson P."/>
        </authorList>
    </citation>
    <scope>NUCLEOTIDE SEQUENCE [LARGE SCALE GENOMIC DNA]</scope>
    <source>
        <strain evidence="9">HAW-EB4</strain>
    </source>
</reference>
<accession>B0TRN4</accession>
<dbReference type="InterPro" id="IPR007197">
    <property type="entry name" value="rSAM"/>
</dbReference>
<sequence length="414" mass="47178">MQHLNKAMKKLHVMVKPVGAACNLDCTYCYYLSKSDLLDYRGEFKMNYASLEQFIKQYIQAHNAPEILFTWQGGEPTLLGIDYFKKVVELQQKYCPQGSVILNDLQTNGVLLNDKWCQFLKENRFIVGLSIDGPKAIHDYYRVNKAGKGSFEQVYRSVLLLQKHQVPFATLTCINNHSAQYALEIYQFLRDVLQSPQIQFIPIVEHSSFTAESSTQALIDVKVVGANAATNVTSWSVSAQQWGQFLCTVFDEWYENDIGKENVIYFEAMFQIWLGMTSPICTHAPLCGKGLAMELNGDVYSCDHFVYPDYKLGNINDHQLDEMAFSKKQEDFGRGKSTTLTPQCQRCDYLFACYGECPKNRIATDKAGNIGHNFLCQGWYMFYSYIDERLAKLIKSKGLSVSKGAYKAKLAKVR</sequence>
<dbReference type="NCBIfam" id="TIGR04085">
    <property type="entry name" value="rSAM_more_4Fe4S"/>
    <property type="match status" value="1"/>
</dbReference>
<keyword evidence="4" id="KW-0479">Metal-binding</keyword>
<dbReference type="SFLD" id="SFLDG01072">
    <property type="entry name" value="dehydrogenase_like"/>
    <property type="match status" value="1"/>
</dbReference>
<dbReference type="GO" id="GO:0046872">
    <property type="term" value="F:metal ion binding"/>
    <property type="evidence" value="ECO:0007669"/>
    <property type="project" value="UniProtKB-KW"/>
</dbReference>
<dbReference type="GO" id="GO:0051539">
    <property type="term" value="F:4 iron, 4 sulfur cluster binding"/>
    <property type="evidence" value="ECO:0007669"/>
    <property type="project" value="UniProtKB-KW"/>
</dbReference>
<evidence type="ECO:0000256" key="6">
    <source>
        <dbReference type="ARBA" id="ARBA00023014"/>
    </source>
</evidence>
<dbReference type="SUPFAM" id="SSF102114">
    <property type="entry name" value="Radical SAM enzymes"/>
    <property type="match status" value="1"/>
</dbReference>
<dbReference type="PROSITE" id="PS51918">
    <property type="entry name" value="RADICAL_SAM"/>
    <property type="match status" value="1"/>
</dbReference>
<evidence type="ECO:0000313" key="9">
    <source>
        <dbReference type="EMBL" id="ABZ76452.1"/>
    </source>
</evidence>
<dbReference type="InterPro" id="IPR047207">
    <property type="entry name" value="SPASM_anSME"/>
</dbReference>
<dbReference type="Pfam" id="PF13186">
    <property type="entry name" value="SPASM"/>
    <property type="match status" value="1"/>
</dbReference>
<dbReference type="SFLD" id="SFLDG01384">
    <property type="entry name" value="thioether_bond_formation_requi"/>
    <property type="match status" value="1"/>
</dbReference>
<keyword evidence="10" id="KW-1185">Reference proteome</keyword>
<evidence type="ECO:0000259" key="8">
    <source>
        <dbReference type="PROSITE" id="PS51918"/>
    </source>
</evidence>
<dbReference type="InterPro" id="IPR023867">
    <property type="entry name" value="Sulphatase_maturase_rSAM"/>
</dbReference>
<keyword evidence="2" id="KW-0004">4Fe-4S</keyword>
<dbReference type="EMBL" id="CP000931">
    <property type="protein sequence ID" value="ABZ76452.1"/>
    <property type="molecule type" value="Genomic_DNA"/>
</dbReference>
<evidence type="ECO:0000256" key="7">
    <source>
        <dbReference type="ARBA" id="ARBA00023601"/>
    </source>
</evidence>
<dbReference type="GO" id="GO:0016491">
    <property type="term" value="F:oxidoreductase activity"/>
    <property type="evidence" value="ECO:0007669"/>
    <property type="project" value="InterPro"/>
</dbReference>
<protein>
    <submittedName>
        <fullName evidence="9">Radical SAM domain protein</fullName>
    </submittedName>
</protein>
<organism evidence="9 10">
    <name type="scientific">Shewanella halifaxensis (strain HAW-EB4)</name>
    <dbReference type="NCBI Taxonomy" id="458817"/>
    <lineage>
        <taxon>Bacteria</taxon>
        <taxon>Pseudomonadati</taxon>
        <taxon>Pseudomonadota</taxon>
        <taxon>Gammaproteobacteria</taxon>
        <taxon>Alteromonadales</taxon>
        <taxon>Shewanellaceae</taxon>
        <taxon>Shewanella</taxon>
    </lineage>
</organism>
<keyword evidence="5" id="KW-0408">Iron</keyword>
<dbReference type="OrthoDB" id="9782387at2"/>
<dbReference type="InterPro" id="IPR034491">
    <property type="entry name" value="Anaerob_Ser_sulfatase-maturase"/>
</dbReference>
<dbReference type="SFLD" id="SFLDG01386">
    <property type="entry name" value="main_SPASM_domain-containing"/>
    <property type="match status" value="1"/>
</dbReference>
<dbReference type="SFLD" id="SFLDG01067">
    <property type="entry name" value="SPASM/twitch_domain_containing"/>
    <property type="match status" value="1"/>
</dbReference>
<name>B0TRN4_SHEHH</name>
<dbReference type="Pfam" id="PF04055">
    <property type="entry name" value="Radical_SAM"/>
    <property type="match status" value="1"/>
</dbReference>
<gene>
    <name evidence="9" type="ordered locus">Shal_1887</name>
</gene>
<evidence type="ECO:0000256" key="2">
    <source>
        <dbReference type="ARBA" id="ARBA00022485"/>
    </source>
</evidence>
<evidence type="ECO:0000256" key="4">
    <source>
        <dbReference type="ARBA" id="ARBA00022723"/>
    </source>
</evidence>
<dbReference type="HOGENOM" id="CLU_009273_10_0_6"/>
<evidence type="ECO:0000256" key="5">
    <source>
        <dbReference type="ARBA" id="ARBA00023004"/>
    </source>
</evidence>
<keyword evidence="3" id="KW-0949">S-adenosyl-L-methionine</keyword>
<dbReference type="eggNOG" id="COG0641">
    <property type="taxonomic scope" value="Bacteria"/>
</dbReference>
<proteinExistence type="inferred from homology"/>
<dbReference type="CDD" id="cd01335">
    <property type="entry name" value="Radical_SAM"/>
    <property type="match status" value="1"/>
</dbReference>
<dbReference type="Proteomes" id="UP000001317">
    <property type="component" value="Chromosome"/>
</dbReference>
<dbReference type="PANTHER" id="PTHR43273:SF3">
    <property type="entry name" value="ANAEROBIC SULFATASE-MATURATING ENZYME HOMOLOG ASLB-RELATED"/>
    <property type="match status" value="1"/>
</dbReference>
<dbReference type="PANTHER" id="PTHR43273">
    <property type="entry name" value="ANAEROBIC SULFATASE-MATURATING ENZYME HOMOLOG ASLB-RELATED"/>
    <property type="match status" value="1"/>
</dbReference>
<dbReference type="STRING" id="458817.Shal_1887"/>